<organism evidence="1 2">
    <name type="scientific">Desulfobulbus oralis</name>
    <dbReference type="NCBI Taxonomy" id="1986146"/>
    <lineage>
        <taxon>Bacteria</taxon>
        <taxon>Pseudomonadati</taxon>
        <taxon>Thermodesulfobacteriota</taxon>
        <taxon>Desulfobulbia</taxon>
        <taxon>Desulfobulbales</taxon>
        <taxon>Desulfobulbaceae</taxon>
        <taxon>Desulfobulbus</taxon>
    </lineage>
</organism>
<dbReference type="Proteomes" id="UP000239867">
    <property type="component" value="Chromosome"/>
</dbReference>
<sequence>MTGEGTVVWQAAALPFGQTQLQLGTVHNNLRFPGQYFDAETGLHYNWNRYYDPETKRYILPDPIGLGEGLNLYAYAENDPVNRLYLWRLAECI</sequence>
<dbReference type="PRINTS" id="PR00394">
    <property type="entry name" value="RHSPROTEIN"/>
</dbReference>
<dbReference type="NCBIfam" id="TIGR03696">
    <property type="entry name" value="Rhs_assc_core"/>
    <property type="match status" value="1"/>
</dbReference>
<accession>A0A2L1GKU6</accession>
<dbReference type="AlphaFoldDB" id="A0A2L1GKU6"/>
<evidence type="ECO:0008006" key="3">
    <source>
        <dbReference type="Google" id="ProtNLM"/>
    </source>
</evidence>
<reference evidence="1 2" key="1">
    <citation type="journal article" date="2018" name="MBio">
        <title>Insights into the evolution of host association through the isolation and characterization of a novel human periodontal pathobiont, Desulfobulbus oralis.</title>
        <authorList>
            <person name="Cross K.L."/>
            <person name="Chirania P."/>
            <person name="Xiong W."/>
            <person name="Beall C.J."/>
            <person name="Elkins J.G."/>
            <person name="Giannone R.J."/>
            <person name="Griffen A.L."/>
            <person name="Guss A.M."/>
            <person name="Hettich R.L."/>
            <person name="Joshi S.S."/>
            <person name="Mokrzan E.M."/>
            <person name="Martin R.K."/>
            <person name="Zhulin I.B."/>
            <person name="Leys E.J."/>
            <person name="Podar M."/>
        </authorList>
    </citation>
    <scope>NUCLEOTIDE SEQUENCE [LARGE SCALE GENOMIC DNA]</scope>
    <source>
        <strain evidence="1 2">ORNL</strain>
    </source>
</reference>
<gene>
    <name evidence="1" type="ORF">CAY53_01230</name>
</gene>
<dbReference type="InterPro" id="IPR050708">
    <property type="entry name" value="T6SS_VgrG/RHS"/>
</dbReference>
<proteinExistence type="predicted"/>
<dbReference type="Gene3D" id="2.180.10.10">
    <property type="entry name" value="RHS repeat-associated core"/>
    <property type="match status" value="1"/>
</dbReference>
<dbReference type="InterPro" id="IPR022385">
    <property type="entry name" value="Rhs_assc_core"/>
</dbReference>
<protein>
    <recommendedName>
        <fullName evidence="3">RHS repeat-associated core domain-containing protein</fullName>
    </recommendedName>
</protein>
<evidence type="ECO:0000313" key="1">
    <source>
        <dbReference type="EMBL" id="AVD70274.1"/>
    </source>
</evidence>
<dbReference type="EMBL" id="CP021255">
    <property type="protein sequence ID" value="AVD70274.1"/>
    <property type="molecule type" value="Genomic_DNA"/>
</dbReference>
<dbReference type="OrthoDB" id="5458729at2"/>
<keyword evidence="2" id="KW-1185">Reference proteome</keyword>
<evidence type="ECO:0000313" key="2">
    <source>
        <dbReference type="Proteomes" id="UP000239867"/>
    </source>
</evidence>
<dbReference type="PANTHER" id="PTHR32305:SF15">
    <property type="entry name" value="PROTEIN RHSA-RELATED"/>
    <property type="match status" value="1"/>
</dbReference>
<name>A0A2L1GKU6_9BACT</name>
<dbReference type="PANTHER" id="PTHR32305">
    <property type="match status" value="1"/>
</dbReference>
<dbReference type="KEGG" id="deo:CAY53_01230"/>